<dbReference type="GO" id="GO:0005783">
    <property type="term" value="C:endoplasmic reticulum"/>
    <property type="evidence" value="ECO:0007669"/>
    <property type="project" value="UniProtKB-SubCell"/>
</dbReference>
<evidence type="ECO:0000256" key="4">
    <source>
        <dbReference type="ARBA" id="ARBA00004348"/>
    </source>
</evidence>
<evidence type="ECO:0000256" key="6">
    <source>
        <dbReference type="ARBA" id="ARBA00022723"/>
    </source>
</evidence>
<keyword evidence="6" id="KW-0479">Metal-binding</keyword>
<evidence type="ECO:0000256" key="8">
    <source>
        <dbReference type="ARBA" id="ARBA00022801"/>
    </source>
</evidence>
<evidence type="ECO:0000256" key="2">
    <source>
        <dbReference type="ARBA" id="ARBA00004240"/>
    </source>
</evidence>
<feature type="region of interest" description="Disordered" evidence="13">
    <location>
        <begin position="849"/>
        <end position="875"/>
    </location>
</feature>
<dbReference type="GO" id="GO:0046872">
    <property type="term" value="F:metal ion binding"/>
    <property type="evidence" value="ECO:0007669"/>
    <property type="project" value="UniProtKB-KW"/>
</dbReference>
<dbReference type="PROSITE" id="PS00523">
    <property type="entry name" value="SULFATASE_1"/>
    <property type="match status" value="1"/>
</dbReference>
<keyword evidence="8 16" id="KW-0378">Hydrolase</keyword>
<evidence type="ECO:0000256" key="1">
    <source>
        <dbReference type="ARBA" id="ARBA00001913"/>
    </source>
</evidence>
<dbReference type="Proteomes" id="UP000675881">
    <property type="component" value="Chromosome 2"/>
</dbReference>
<proteinExistence type="inferred from homology"/>
<evidence type="ECO:0000256" key="13">
    <source>
        <dbReference type="SAM" id="MobiDB-lite"/>
    </source>
</evidence>
<dbReference type="InterPro" id="IPR024607">
    <property type="entry name" value="Sulfatase_CS"/>
</dbReference>
<dbReference type="CDD" id="cd16147">
    <property type="entry name" value="G6S"/>
    <property type="match status" value="1"/>
</dbReference>
<protein>
    <submittedName>
        <fullName evidence="16">SULF</fullName>
        <ecNumber evidence="16">3.1.6.-</ecNumber>
    </submittedName>
</protein>
<dbReference type="SUPFAM" id="SSF53649">
    <property type="entry name" value="Alkaline phosphatase-like"/>
    <property type="match status" value="1"/>
</dbReference>
<dbReference type="InterPro" id="IPR017850">
    <property type="entry name" value="Alkaline_phosphatase_core_sf"/>
</dbReference>
<reference evidence="16" key="1">
    <citation type="submission" date="2021-02" db="EMBL/GenBank/DDBJ databases">
        <authorList>
            <person name="Bekaert M."/>
        </authorList>
    </citation>
    <scope>NUCLEOTIDE SEQUENCE</scope>
    <source>
        <strain evidence="16">IoA-00</strain>
    </source>
</reference>
<feature type="region of interest" description="Disordered" evidence="13">
    <location>
        <begin position="116"/>
        <end position="147"/>
    </location>
</feature>
<keyword evidence="10" id="KW-0106">Calcium</keyword>
<evidence type="ECO:0000259" key="14">
    <source>
        <dbReference type="Pfam" id="PF00884"/>
    </source>
</evidence>
<evidence type="ECO:0000256" key="7">
    <source>
        <dbReference type="ARBA" id="ARBA00022729"/>
    </source>
</evidence>
<dbReference type="OrthoDB" id="96314at2759"/>
<feature type="region of interest" description="Disordered" evidence="13">
    <location>
        <begin position="972"/>
        <end position="1004"/>
    </location>
</feature>
<sequence>MPEYFPNIDIIVLCPPFTSKPCIHCHPAHHPFTVLGDPLIAYLGIMKIPNRVPFGIHACPQSDFQTVCFESIYIHRIVGFIEIMLIFKKRDSILFIFFLALLANISAQEEWAQEYRPSSHSYEQKKGHHHNNHHSRSHKRTSRKKKPNIIMIMTDDQDVELGSLQFMPKLNRYLRDEGVYFENGFVSTPMCCPSRSSMLTGLYAHNHNVLTNNDNCSSTEWILKHEPKAFATYLQEAGYETGYFGKYLNKYDGERIPLGWKHWMALVRNSRFYNYTINFNGEKIRHGMDYSKDYFPDLITNHYPGPHGPEDSAPQYKDLFFNVYYSSLLGPLNPLMSSFKMGWDDGHSVRGPSSLNGLVGVKNTPAYDYAPNPDKQWILQVTERMEPVQKKFTDFLMTKRLQTLQSIDEAIEKLVKELESAGELDNTYIFYTSDHGYHLGQFGLVKGKAFPFDVDIKVPFFVRGPGIEKGSVRKDIVVNIDLAPTFLKLAGVNTPSHMDGEAIDFEKSRKEPTRNSFLVERGKMTHARYNVIKEFSDRNEIPLPNSRTPLLLENSKVTKRERLQAECQKPRYQSPCRLYQERKCVRKKNGDWKMQRCHHSLGRMSGKKDSFSDRLINSALQKLESQCSDLSRFSRNRLRNRRRFRYRRSSSEVLRHEEDILEEIAEEEIDEVDFIIEDISDDLDNLLKQQMNATHHERTIGGVDTFSTTPPPPPPFDCRLNKNKKVDCSVHVYKDKHSLRNSRSYINEQIKRYRAQLFELKEIRKHLKSKMASSRSSKVNPSEVDEELMKGLDTVVQVDDILDLVSDGKKDAPCRCNAKALRELRRLKVMENRRLRREKIKRARLRRRLRKKELRHRRKERKVRKEKRKKKLQSCNANNDQNVNCFSHDNDHWKTAPLWTDGYFCACTNSNTNTYWCLRTVNETHNYLYCEFVSGIITYYDLNVDPYQLRNIYQTLNDLEINHMHKELQVLRESSGQKGRGSEHQQHSRVHSSRKHSRKNRKRSSKTLMNAMVHFYHRLRSTTKSFENPSFY</sequence>
<dbReference type="InterPro" id="IPR000917">
    <property type="entry name" value="Sulfatase_N"/>
</dbReference>
<comment type="similarity">
    <text evidence="5">Belongs to the sulfatase family.</text>
</comment>
<dbReference type="Pfam" id="PF00884">
    <property type="entry name" value="Sulfatase"/>
    <property type="match status" value="1"/>
</dbReference>
<evidence type="ECO:0000259" key="15">
    <source>
        <dbReference type="Pfam" id="PF12548"/>
    </source>
</evidence>
<comment type="cofactor">
    <cofactor evidence="1">
        <name>Ca(2+)</name>
        <dbReference type="ChEBI" id="CHEBI:29108"/>
    </cofactor>
</comment>
<evidence type="ECO:0000256" key="3">
    <source>
        <dbReference type="ARBA" id="ARBA00004241"/>
    </source>
</evidence>
<evidence type="ECO:0000256" key="9">
    <source>
        <dbReference type="ARBA" id="ARBA00022824"/>
    </source>
</evidence>
<evidence type="ECO:0000256" key="5">
    <source>
        <dbReference type="ARBA" id="ARBA00008779"/>
    </source>
</evidence>
<dbReference type="GO" id="GO:0005539">
    <property type="term" value="F:glycosaminoglycan binding"/>
    <property type="evidence" value="ECO:0007669"/>
    <property type="project" value="TreeGrafter"/>
</dbReference>
<dbReference type="Pfam" id="PF12548">
    <property type="entry name" value="DUF3740"/>
    <property type="match status" value="1"/>
</dbReference>
<evidence type="ECO:0000256" key="11">
    <source>
        <dbReference type="ARBA" id="ARBA00023034"/>
    </source>
</evidence>
<feature type="domain" description="Sulfatase N-terminal" evidence="14">
    <location>
        <begin position="147"/>
        <end position="492"/>
    </location>
</feature>
<feature type="compositionally biased region" description="Basic residues" evidence="13">
    <location>
        <begin position="987"/>
        <end position="1004"/>
    </location>
</feature>
<keyword evidence="17" id="KW-1185">Reference proteome</keyword>
<dbReference type="GO" id="GO:0008449">
    <property type="term" value="F:N-acetylglucosamine-6-sulfatase activity"/>
    <property type="evidence" value="ECO:0007669"/>
    <property type="project" value="TreeGrafter"/>
</dbReference>
<dbReference type="InterPro" id="IPR024609">
    <property type="entry name" value="Extracellular_sulfatase_C"/>
</dbReference>
<dbReference type="GO" id="GO:0005795">
    <property type="term" value="C:Golgi stack"/>
    <property type="evidence" value="ECO:0007669"/>
    <property type="project" value="UniProtKB-SubCell"/>
</dbReference>
<accession>A0A7R8CNM5</accession>
<name>A0A7R8CNM5_LEPSM</name>
<keyword evidence="9" id="KW-0256">Endoplasmic reticulum</keyword>
<feature type="domain" description="Extracellular sulfatase C-terminal" evidence="15">
    <location>
        <begin position="666"/>
        <end position="770"/>
    </location>
</feature>
<keyword evidence="12" id="KW-0325">Glycoprotein</keyword>
<dbReference type="PANTHER" id="PTHR43108">
    <property type="entry name" value="N-ACETYLGLUCOSAMINE-6-SULFATASE FAMILY MEMBER"/>
    <property type="match status" value="1"/>
</dbReference>
<keyword evidence="11" id="KW-0333">Golgi apparatus</keyword>
<dbReference type="PANTHER" id="PTHR43108:SF16">
    <property type="entry name" value="EXTRACELLULAR SULFATASE SULF-1 HOMOLOG"/>
    <property type="match status" value="1"/>
</dbReference>
<gene>
    <name evidence="16" type="ORF">LSAA_6147</name>
</gene>
<dbReference type="EC" id="3.1.6.-" evidence="16"/>
<evidence type="ECO:0000313" key="16">
    <source>
        <dbReference type="EMBL" id="CAF2874446.1"/>
    </source>
</evidence>
<evidence type="ECO:0000256" key="10">
    <source>
        <dbReference type="ARBA" id="ARBA00022837"/>
    </source>
</evidence>
<dbReference type="GO" id="GO:0009986">
    <property type="term" value="C:cell surface"/>
    <property type="evidence" value="ECO:0007669"/>
    <property type="project" value="UniProtKB-SubCell"/>
</dbReference>
<evidence type="ECO:0000256" key="12">
    <source>
        <dbReference type="ARBA" id="ARBA00023180"/>
    </source>
</evidence>
<organism evidence="16 17">
    <name type="scientific">Lepeophtheirus salmonis</name>
    <name type="common">Salmon louse</name>
    <name type="synonym">Caligus salmonis</name>
    <dbReference type="NCBI Taxonomy" id="72036"/>
    <lineage>
        <taxon>Eukaryota</taxon>
        <taxon>Metazoa</taxon>
        <taxon>Ecdysozoa</taxon>
        <taxon>Arthropoda</taxon>
        <taxon>Crustacea</taxon>
        <taxon>Multicrustacea</taxon>
        <taxon>Hexanauplia</taxon>
        <taxon>Copepoda</taxon>
        <taxon>Siphonostomatoida</taxon>
        <taxon>Caligidae</taxon>
        <taxon>Lepeophtheirus</taxon>
    </lineage>
</organism>
<feature type="compositionally biased region" description="Basic residues" evidence="13">
    <location>
        <begin position="849"/>
        <end position="872"/>
    </location>
</feature>
<evidence type="ECO:0000313" key="17">
    <source>
        <dbReference type="Proteomes" id="UP000675881"/>
    </source>
</evidence>
<feature type="compositionally biased region" description="Basic residues" evidence="13">
    <location>
        <begin position="126"/>
        <end position="147"/>
    </location>
</feature>
<comment type="subcellular location">
    <subcellularLocation>
        <location evidence="3">Cell surface</location>
    </subcellularLocation>
    <subcellularLocation>
        <location evidence="2">Endoplasmic reticulum</location>
    </subcellularLocation>
    <subcellularLocation>
        <location evidence="4">Golgi apparatus</location>
        <location evidence="4">Golgi stack</location>
    </subcellularLocation>
</comment>
<dbReference type="AlphaFoldDB" id="A0A7R8CNM5"/>
<dbReference type="EMBL" id="HG994581">
    <property type="protein sequence ID" value="CAF2874446.1"/>
    <property type="molecule type" value="Genomic_DNA"/>
</dbReference>
<dbReference type="Gene3D" id="3.40.720.10">
    <property type="entry name" value="Alkaline Phosphatase, subunit A"/>
    <property type="match status" value="1"/>
</dbReference>
<keyword evidence="7" id="KW-0732">Signal</keyword>